<reference evidence="8" key="1">
    <citation type="journal article" date="2018" name="Genome Biol.">
        <title>SKESA: strategic k-mer extension for scrupulous assemblies.</title>
        <authorList>
            <person name="Souvorov A."/>
            <person name="Agarwala R."/>
            <person name="Lipman D.J."/>
        </authorList>
    </citation>
    <scope>NUCLEOTIDE SEQUENCE</scope>
    <source>
        <strain evidence="8">Reil90</strain>
    </source>
</reference>
<accession>A0A751HHW2</accession>
<proteinExistence type="inferred from homology"/>
<feature type="signal peptide" evidence="7">
    <location>
        <begin position="1"/>
        <end position="26"/>
    </location>
</feature>
<feature type="chain" id="PRO_5027653155" description="Putrescine-binding periplasmic protein" evidence="7">
    <location>
        <begin position="27"/>
        <end position="343"/>
    </location>
</feature>
<reference evidence="8" key="2">
    <citation type="submission" date="2020-02" db="EMBL/GenBank/DDBJ databases">
        <authorList>
            <consortium name="NCBI Pathogen Detection Project"/>
        </authorList>
    </citation>
    <scope>NUCLEOTIDE SEQUENCE</scope>
    <source>
        <strain evidence="8">Reil90</strain>
    </source>
</reference>
<keyword evidence="4 7" id="KW-0732">Signal</keyword>
<comment type="subcellular location">
    <subcellularLocation>
        <location evidence="1 6">Periplasm</location>
    </subcellularLocation>
</comment>
<organism evidence="8">
    <name type="scientific">Salmonella typhi</name>
    <dbReference type="NCBI Taxonomy" id="90370"/>
    <lineage>
        <taxon>Bacteria</taxon>
        <taxon>Pseudomonadati</taxon>
        <taxon>Pseudomonadota</taxon>
        <taxon>Gammaproteobacteria</taxon>
        <taxon>Enterobacterales</taxon>
        <taxon>Enterobacteriaceae</taxon>
        <taxon>Salmonella</taxon>
    </lineage>
</organism>
<dbReference type="SUPFAM" id="SSF53850">
    <property type="entry name" value="Periplasmic binding protein-like II"/>
    <property type="match status" value="1"/>
</dbReference>
<dbReference type="PANTHER" id="PTHR30222:SF18">
    <property type="entry name" value="BIFUNCTIONAL POLYHYDROXYBUTYRATE SYNTHASE _ ABC TRANSPORTER PERIPLASMIC BINDING PROTEIN-RELATED"/>
    <property type="match status" value="1"/>
</dbReference>
<dbReference type="Pfam" id="PF01547">
    <property type="entry name" value="SBP_bac_1"/>
    <property type="match status" value="1"/>
</dbReference>
<dbReference type="PRINTS" id="PR00909">
    <property type="entry name" value="SPERMDNBNDNG"/>
</dbReference>
<comment type="caution">
    <text evidence="8">The sequence shown here is derived from an EMBL/GenBank/DDBJ whole genome shotgun (WGS) entry which is preliminary data.</text>
</comment>
<dbReference type="CDD" id="cd13659">
    <property type="entry name" value="PBP2_PotF"/>
    <property type="match status" value="1"/>
</dbReference>
<dbReference type="EMBL" id="DAAVVO010000005">
    <property type="protein sequence ID" value="HAF6837850.1"/>
    <property type="molecule type" value="Genomic_DNA"/>
</dbReference>
<gene>
    <name evidence="8" type="ORF">G7906_001334</name>
</gene>
<protein>
    <recommendedName>
        <fullName evidence="6">Putrescine-binding periplasmic protein</fullName>
    </recommendedName>
</protein>
<keyword evidence="3 6" id="KW-0813">Transport</keyword>
<sequence>MTALKKKWLSGLVASALMVVSVGTLAAEQKTLHIYNWSDYIAPDTVANFEKETGINVIYDVFDSNEVLEGKLMAGSTGFDLVVPSASFLERQLTAGVFQPLDKSKLPGWKNLDPELLKLVAKHDPDNKYAMPYMWATTGIGYNVDKVKAVLGDDAPEEIFATVLNYLGKDPNSSKADDYTGPATDLLLKLRPNIRYFHSSQYINDLANGDTCVAIGWAGDVWQAANRAKEAKNGVNISFSIPKEGAMAFFDVFAMPADAKNKDEAYQFLNYLLRPDVIAHISDHVFYANANKEATALVSQQVRDNPGIYPPADVRAKLFTLKVQEPKIDRVRTRAWTKVKSGK</sequence>
<evidence type="ECO:0000256" key="1">
    <source>
        <dbReference type="ARBA" id="ARBA00004418"/>
    </source>
</evidence>
<evidence type="ECO:0000313" key="8">
    <source>
        <dbReference type="EMBL" id="HAF6837850.1"/>
    </source>
</evidence>
<name>A0A751HHW2_SALTI</name>
<dbReference type="PANTHER" id="PTHR30222">
    <property type="entry name" value="SPERMIDINE/PUTRESCINE-BINDING PERIPLASMIC PROTEIN"/>
    <property type="match status" value="1"/>
</dbReference>
<evidence type="ECO:0000256" key="6">
    <source>
        <dbReference type="PIRNR" id="PIRNR019574"/>
    </source>
</evidence>
<evidence type="ECO:0000256" key="3">
    <source>
        <dbReference type="ARBA" id="ARBA00022448"/>
    </source>
</evidence>
<evidence type="ECO:0000256" key="5">
    <source>
        <dbReference type="ARBA" id="ARBA00022764"/>
    </source>
</evidence>
<dbReference type="InterPro" id="IPR001188">
    <property type="entry name" value="Sperm_putr-bd"/>
</dbReference>
<keyword evidence="5 6" id="KW-0574">Periplasm</keyword>
<dbReference type="GO" id="GO:0030288">
    <property type="term" value="C:outer membrane-bounded periplasmic space"/>
    <property type="evidence" value="ECO:0007669"/>
    <property type="project" value="UniProtKB-ARBA"/>
</dbReference>
<dbReference type="AlphaFoldDB" id="A0A751HHW2"/>
<evidence type="ECO:0000256" key="4">
    <source>
        <dbReference type="ARBA" id="ARBA00022729"/>
    </source>
</evidence>
<dbReference type="GO" id="GO:0019808">
    <property type="term" value="F:polyamine binding"/>
    <property type="evidence" value="ECO:0007669"/>
    <property type="project" value="InterPro"/>
</dbReference>
<dbReference type="Gene3D" id="3.40.190.10">
    <property type="entry name" value="Periplasmic binding protein-like II"/>
    <property type="match status" value="2"/>
</dbReference>
<comment type="similarity">
    <text evidence="2 6">Belongs to the bacterial solute-binding protein PotD/PotF family.</text>
</comment>
<evidence type="ECO:0000256" key="7">
    <source>
        <dbReference type="SAM" id="SignalP"/>
    </source>
</evidence>
<comment type="function">
    <text evidence="6">Required for the activity of the bacterial periplasmic transport system of putrescine.</text>
</comment>
<dbReference type="PIRSF" id="PIRSF019574">
    <property type="entry name" value="Periplasmic_polyamine_BP"/>
    <property type="match status" value="1"/>
</dbReference>
<dbReference type="GO" id="GO:0015846">
    <property type="term" value="P:polyamine transport"/>
    <property type="evidence" value="ECO:0007669"/>
    <property type="project" value="InterPro"/>
</dbReference>
<evidence type="ECO:0000256" key="2">
    <source>
        <dbReference type="ARBA" id="ARBA00007173"/>
    </source>
</evidence>
<dbReference type="InterPro" id="IPR006059">
    <property type="entry name" value="SBP"/>
</dbReference>